<reference evidence="3" key="1">
    <citation type="submission" date="2014-04" db="EMBL/GenBank/DDBJ databases">
        <title>Evolutionary Origins and Diversification of the Mycorrhizal Mutualists.</title>
        <authorList>
            <consortium name="DOE Joint Genome Institute"/>
            <consortium name="Mycorrhizal Genomics Consortium"/>
            <person name="Kohler A."/>
            <person name="Kuo A."/>
            <person name="Nagy L.G."/>
            <person name="Floudas D."/>
            <person name="Copeland A."/>
            <person name="Barry K.W."/>
            <person name="Cichocki N."/>
            <person name="Veneault-Fourrey C."/>
            <person name="LaButti K."/>
            <person name="Lindquist E.A."/>
            <person name="Lipzen A."/>
            <person name="Lundell T."/>
            <person name="Morin E."/>
            <person name="Murat C."/>
            <person name="Riley R."/>
            <person name="Ohm R."/>
            <person name="Sun H."/>
            <person name="Tunlid A."/>
            <person name="Henrissat B."/>
            <person name="Grigoriev I.V."/>
            <person name="Hibbett D.S."/>
            <person name="Martin F."/>
        </authorList>
    </citation>
    <scope>NUCLEOTIDE SEQUENCE [LARGE SCALE GENOMIC DNA]</scope>
    <source>
        <strain evidence="3">FD-334 SS-4</strain>
    </source>
</reference>
<feature type="compositionally biased region" description="Polar residues" evidence="1">
    <location>
        <begin position="133"/>
        <end position="146"/>
    </location>
</feature>
<gene>
    <name evidence="2" type="ORF">HYPSUDRAFT_53989</name>
</gene>
<feature type="compositionally biased region" description="Polar residues" evidence="1">
    <location>
        <begin position="309"/>
        <end position="321"/>
    </location>
</feature>
<dbReference type="AlphaFoldDB" id="A0A0D2MK96"/>
<dbReference type="EMBL" id="KN817539">
    <property type="protein sequence ID" value="KJA24118.1"/>
    <property type="molecule type" value="Genomic_DNA"/>
</dbReference>
<evidence type="ECO:0000313" key="2">
    <source>
        <dbReference type="EMBL" id="KJA24118.1"/>
    </source>
</evidence>
<protein>
    <submittedName>
        <fullName evidence="2">Uncharacterized protein</fullName>
    </submittedName>
</protein>
<feature type="compositionally biased region" description="Polar residues" evidence="1">
    <location>
        <begin position="186"/>
        <end position="202"/>
    </location>
</feature>
<organism evidence="2 3">
    <name type="scientific">Hypholoma sublateritium (strain FD-334 SS-4)</name>
    <dbReference type="NCBI Taxonomy" id="945553"/>
    <lineage>
        <taxon>Eukaryota</taxon>
        <taxon>Fungi</taxon>
        <taxon>Dikarya</taxon>
        <taxon>Basidiomycota</taxon>
        <taxon>Agaricomycotina</taxon>
        <taxon>Agaricomycetes</taxon>
        <taxon>Agaricomycetidae</taxon>
        <taxon>Agaricales</taxon>
        <taxon>Agaricineae</taxon>
        <taxon>Strophariaceae</taxon>
        <taxon>Hypholoma</taxon>
    </lineage>
</organism>
<dbReference type="Proteomes" id="UP000054270">
    <property type="component" value="Unassembled WGS sequence"/>
</dbReference>
<feature type="compositionally biased region" description="Low complexity" evidence="1">
    <location>
        <begin position="174"/>
        <end position="185"/>
    </location>
</feature>
<name>A0A0D2MK96_HYPSF</name>
<evidence type="ECO:0000256" key="1">
    <source>
        <dbReference type="SAM" id="MobiDB-lite"/>
    </source>
</evidence>
<keyword evidence="3" id="KW-1185">Reference proteome</keyword>
<dbReference type="OMA" id="WEPWRED"/>
<feature type="compositionally biased region" description="Polar residues" evidence="1">
    <location>
        <begin position="382"/>
        <end position="398"/>
    </location>
</feature>
<feature type="compositionally biased region" description="Low complexity" evidence="1">
    <location>
        <begin position="350"/>
        <end position="360"/>
    </location>
</feature>
<feature type="region of interest" description="Disordered" evidence="1">
    <location>
        <begin position="114"/>
        <end position="210"/>
    </location>
</feature>
<evidence type="ECO:0000313" key="3">
    <source>
        <dbReference type="Proteomes" id="UP000054270"/>
    </source>
</evidence>
<feature type="region of interest" description="Disordered" evidence="1">
    <location>
        <begin position="308"/>
        <end position="524"/>
    </location>
</feature>
<accession>A0A0D2MK96</accession>
<feature type="compositionally biased region" description="Acidic residues" evidence="1">
    <location>
        <begin position="492"/>
        <end position="510"/>
    </location>
</feature>
<feature type="compositionally biased region" description="Low complexity" evidence="1">
    <location>
        <begin position="408"/>
        <end position="417"/>
    </location>
</feature>
<feature type="compositionally biased region" description="Polar residues" evidence="1">
    <location>
        <begin position="361"/>
        <end position="372"/>
    </location>
</feature>
<feature type="region of interest" description="Disordered" evidence="1">
    <location>
        <begin position="50"/>
        <end position="73"/>
    </location>
</feature>
<proteinExistence type="predicted"/>
<sequence length="549" mass="57836">MSVRSYSTSLLEVIHTNSTAAAKPHIDSPATPISHSPPQRLNVPQLAVVAPPPQQTDPRQELNAPTAGGPAPSLHALIDATVNLDFPATPTLHLTPIQSPVPFLDITLNGVGTNSPATPISHPLPRRPLGESQPASVVHSSQQNDPGQELNVQAADGPAPSLPTSVEAAMSLDSPASSPTATPTSQNSPLPHSSQQSNYPQGSNTTSATNATINVDSPALYPSATLVSHSLQTDPFFGVEREGGAMAFVADSNHPPATPPLSLEPVDRSSTSPFTQIGRVRPRLPMPAFVPFTTGCYIPPRPSYFPFPTTATPLQVTQSGPQRPPEGSPSQSSFHFASPPAHSGQNSRMAQTTAAQANQNSPEGSLPRSQRSVRFASPPAPSNQSIQATQPNPQNSLEASAPSPPPSARTSSSPTRSNQTHSGHRTPRQVSSDAKREQRKSNAVKAMERLQGRSGQPDVGTPVGNFSERRSHSDDEADPDVSMSDAFNEGGDGSEDGDESEDGDGGEDGGEGLISNPEEQYEPTNLELTYEYLLSNPSQPLLTPCRRLL</sequence>
<feature type="region of interest" description="Disordered" evidence="1">
    <location>
        <begin position="253"/>
        <end position="275"/>
    </location>
</feature>
<feature type="compositionally biased region" description="Basic and acidic residues" evidence="1">
    <location>
        <begin position="433"/>
        <end position="451"/>
    </location>
</feature>